<dbReference type="GO" id="GO:0051015">
    <property type="term" value="F:actin filament binding"/>
    <property type="evidence" value="ECO:0007669"/>
    <property type="project" value="TreeGrafter"/>
</dbReference>
<dbReference type="InterPro" id="IPR000315">
    <property type="entry name" value="Znf_B-box"/>
</dbReference>
<keyword evidence="9" id="KW-1185">Reference proteome</keyword>
<reference evidence="8 9" key="1">
    <citation type="submission" date="2020-06" db="EMBL/GenBank/DDBJ databases">
        <authorList>
            <person name="Li R."/>
            <person name="Bekaert M."/>
        </authorList>
    </citation>
    <scope>NUCLEOTIDE SEQUENCE [LARGE SCALE GENOMIC DNA]</scope>
    <source>
        <strain evidence="9">wild</strain>
    </source>
</reference>
<evidence type="ECO:0000256" key="5">
    <source>
        <dbReference type="ARBA" id="ARBA00023136"/>
    </source>
</evidence>
<dbReference type="GO" id="GO:0007097">
    <property type="term" value="P:nuclear migration"/>
    <property type="evidence" value="ECO:0007669"/>
    <property type="project" value="TreeGrafter"/>
</dbReference>
<evidence type="ECO:0000259" key="7">
    <source>
        <dbReference type="PROSITE" id="PS50119"/>
    </source>
</evidence>
<dbReference type="OrthoDB" id="18740at2759"/>
<evidence type="ECO:0000256" key="1">
    <source>
        <dbReference type="ARBA" id="ARBA00004370"/>
    </source>
</evidence>
<dbReference type="PANTHER" id="PTHR47535:SF2">
    <property type="entry name" value="NESPRIN-3"/>
    <property type="match status" value="1"/>
</dbReference>
<dbReference type="Proteomes" id="UP000507470">
    <property type="component" value="Unassembled WGS sequence"/>
</dbReference>
<evidence type="ECO:0000256" key="4">
    <source>
        <dbReference type="ARBA" id="ARBA00022989"/>
    </source>
</evidence>
<accession>A0A6J8DBS5</accession>
<dbReference type="Pfam" id="PF00643">
    <property type="entry name" value="zf-B_box"/>
    <property type="match status" value="1"/>
</dbReference>
<feature type="domain" description="B box-type" evidence="7">
    <location>
        <begin position="696"/>
        <end position="741"/>
    </location>
</feature>
<dbReference type="GO" id="GO:0005737">
    <property type="term" value="C:cytoplasm"/>
    <property type="evidence" value="ECO:0007669"/>
    <property type="project" value="TreeGrafter"/>
</dbReference>
<keyword evidence="4" id="KW-1133">Transmembrane helix</keyword>
<keyword evidence="3" id="KW-0677">Repeat</keyword>
<keyword evidence="2" id="KW-0812">Transmembrane</keyword>
<dbReference type="EMBL" id="CACVKT020006969">
    <property type="protein sequence ID" value="CAC5404544.1"/>
    <property type="molecule type" value="Genomic_DNA"/>
</dbReference>
<keyword evidence="6" id="KW-0862">Zinc</keyword>
<dbReference type="Gene3D" id="1.20.58.60">
    <property type="match status" value="2"/>
</dbReference>
<dbReference type="InterPro" id="IPR052403">
    <property type="entry name" value="LINC-complex_assoc"/>
</dbReference>
<sequence>MADKKLSKWKNPAEQGISDCNDLLTWIKEEADEVLQIIDQPVTDRQAEYMDYLAFRTKFDKRQKIFQRLEEKVVSKNAVIITPKMWQELEPKWRDIARRTRMWLWKLDASLPGRLGKFGDCLNQAEEILEIEPENQEDHIEMADQLLKLLNEHKDFFNMFKEMDQNKVFFLQVKHAGKYEGEVIPPPQMNNLHSRFQVVCKEAQKRENLLQYDEFRFRLAGFSAATKEKLKIWLSKLGTKEDVEEMAMDYKDFVQTNNLFANYDKMLSETNKRGDAFRKHVSKEEAAQITQFADEETQKWKTMSAEIKSLQSMFDKGLEQWTRYNGCYDMLIAWITEGEQVMHGGTKEQIEEYFTEIPQCKFLKKSANFLIENCQEPIAEEIKQNVDMIKGRFMKLVEGYQHYKKVEVIGKGRQEYQLGVERISQWLQNAEEILATEVPCKHAALKEHLQDVDMCGNQVAEMESDFKEITKKALSLVKHSEQTMVNEMLQTLNEQKEVVVPLRKEIPERIKYLKAVLPNVESLETGILDLNAWLVKGEALLATHKLDGDHKAVEERLEKHKQFFSETTFMKSIIESKNKVHKIVTSTKPKLKNVNFDDVDISIKETNARFQSCISASKDWEIKLASRQETLKASSGKKFPNRFGTESADMNKTVIQLIQQKGQEKNMGKSCKSFPQIGGPPGKQSRTPNEVFSAQTSISSCVFCENKGIFFCYDCKSAFCKPCRDNHDKLPPSKKHSVIDLKSVNPSVVKLRCELHKSEYTFYCIPCKTLVCNKCVTSDHKGHDLSGIKEKSDEIKRLADTKLSDMKDKLHRISKLAEKTKMVHIPNLVEESGDAIARIRSIGKELQKLIETKTDIKVNEVQDATQWKKEELQSVLKNKERIHRKQTAVYESLDTLLTEEHAVSFLVSYETLKRDMCDLTSEAKDDIEPHHIQAPDLKGFLDETISSLQEYRRRLE</sequence>
<keyword evidence="5" id="KW-0472">Membrane</keyword>
<dbReference type="PANTHER" id="PTHR47535">
    <property type="entry name" value="MUSCLE-SPECIFIC PROTEIN 300 KDA, ISOFORM G"/>
    <property type="match status" value="1"/>
</dbReference>
<evidence type="ECO:0000313" key="9">
    <source>
        <dbReference type="Proteomes" id="UP000507470"/>
    </source>
</evidence>
<dbReference type="GO" id="GO:0034993">
    <property type="term" value="C:meiotic nuclear membrane microtubule tethering complex"/>
    <property type="evidence" value="ECO:0007669"/>
    <property type="project" value="TreeGrafter"/>
</dbReference>
<comment type="subcellular location">
    <subcellularLocation>
        <location evidence="1">Membrane</location>
    </subcellularLocation>
</comment>
<proteinExistence type="predicted"/>
<evidence type="ECO:0000256" key="6">
    <source>
        <dbReference type="PROSITE-ProRule" id="PRU00024"/>
    </source>
</evidence>
<feature type="domain" description="B box-type" evidence="7">
    <location>
        <begin position="748"/>
        <end position="788"/>
    </location>
</feature>
<keyword evidence="6" id="KW-0479">Metal-binding</keyword>
<keyword evidence="6" id="KW-0863">Zinc-finger</keyword>
<dbReference type="CDD" id="cd19757">
    <property type="entry name" value="Bbox1"/>
    <property type="match status" value="1"/>
</dbReference>
<dbReference type="InterPro" id="IPR057057">
    <property type="entry name" value="Spectrin_SYNE1"/>
</dbReference>
<dbReference type="Gene3D" id="3.30.160.60">
    <property type="entry name" value="Classic Zinc Finger"/>
    <property type="match status" value="1"/>
</dbReference>
<dbReference type="AlphaFoldDB" id="A0A6J8DBS5"/>
<dbReference type="Pfam" id="PF25034">
    <property type="entry name" value="Spectrin_SYNE1"/>
    <property type="match status" value="1"/>
</dbReference>
<dbReference type="GO" id="GO:0008270">
    <property type="term" value="F:zinc ion binding"/>
    <property type="evidence" value="ECO:0007669"/>
    <property type="project" value="UniProtKB-KW"/>
</dbReference>
<dbReference type="SUPFAM" id="SSF46966">
    <property type="entry name" value="Spectrin repeat"/>
    <property type="match status" value="3"/>
</dbReference>
<evidence type="ECO:0000256" key="2">
    <source>
        <dbReference type="ARBA" id="ARBA00022692"/>
    </source>
</evidence>
<dbReference type="SMART" id="SM00336">
    <property type="entry name" value="BBOX"/>
    <property type="match status" value="2"/>
</dbReference>
<organism evidence="8 9">
    <name type="scientific">Mytilus coruscus</name>
    <name type="common">Sea mussel</name>
    <dbReference type="NCBI Taxonomy" id="42192"/>
    <lineage>
        <taxon>Eukaryota</taxon>
        <taxon>Metazoa</taxon>
        <taxon>Spiralia</taxon>
        <taxon>Lophotrochozoa</taxon>
        <taxon>Mollusca</taxon>
        <taxon>Bivalvia</taxon>
        <taxon>Autobranchia</taxon>
        <taxon>Pteriomorphia</taxon>
        <taxon>Mytilida</taxon>
        <taxon>Mytiloidea</taxon>
        <taxon>Mytilidae</taxon>
        <taxon>Mytilinae</taxon>
        <taxon>Mytilus</taxon>
    </lineage>
</organism>
<evidence type="ECO:0000256" key="3">
    <source>
        <dbReference type="ARBA" id="ARBA00022737"/>
    </source>
</evidence>
<evidence type="ECO:0000313" key="8">
    <source>
        <dbReference type="EMBL" id="CAC5404544.1"/>
    </source>
</evidence>
<protein>
    <submittedName>
        <fullName evidence="8">SYNE1</fullName>
    </submittedName>
</protein>
<dbReference type="GO" id="GO:0005640">
    <property type="term" value="C:nuclear outer membrane"/>
    <property type="evidence" value="ECO:0007669"/>
    <property type="project" value="TreeGrafter"/>
</dbReference>
<dbReference type="SUPFAM" id="SSF57845">
    <property type="entry name" value="B-box zinc-binding domain"/>
    <property type="match status" value="1"/>
</dbReference>
<dbReference type="PROSITE" id="PS50119">
    <property type="entry name" value="ZF_BBOX"/>
    <property type="match status" value="2"/>
</dbReference>
<gene>
    <name evidence="8" type="ORF">MCOR_38322</name>
</gene>
<name>A0A6J8DBS5_MYTCO</name>